<dbReference type="AlphaFoldDB" id="A0A812SWY3"/>
<dbReference type="Proteomes" id="UP000601435">
    <property type="component" value="Unassembled WGS sequence"/>
</dbReference>
<sequence>MAMEKATALLKALPSAKVCTSLSSAVSAANASEEGKCWAALQLGTSTLSEVQTALQQGSKQLAVLLVATQKPVSQLEVLRAMEYGGVYVAAGELESSGALLKEAAGYTEGPAFVLLAPAETIKGDENWTSFRYDPRKEDKGLPAFSTDSTRVRQEIQGFLSRESLLTLIAKKSLPSATAADSGDAAALSEGLAAASKT</sequence>
<evidence type="ECO:0000313" key="1">
    <source>
        <dbReference type="EMBL" id="CAE7493568.1"/>
    </source>
</evidence>
<dbReference type="SUPFAM" id="SSF52518">
    <property type="entry name" value="Thiamin diphosphate-binding fold (THDP-binding)"/>
    <property type="match status" value="1"/>
</dbReference>
<reference evidence="1" key="1">
    <citation type="submission" date="2021-02" db="EMBL/GenBank/DDBJ databases">
        <authorList>
            <person name="Dougan E. K."/>
            <person name="Rhodes N."/>
            <person name="Thang M."/>
            <person name="Chan C."/>
        </authorList>
    </citation>
    <scope>NUCLEOTIDE SEQUENCE</scope>
</reference>
<protein>
    <submittedName>
        <fullName evidence="1">MET5 protein</fullName>
    </submittedName>
</protein>
<name>A0A812SWY3_9DINO</name>
<proteinExistence type="predicted"/>
<gene>
    <name evidence="1" type="primary">MET5</name>
    <name evidence="1" type="ORF">SNEC2469_LOCUS14036</name>
</gene>
<accession>A0A812SWY3</accession>
<organism evidence="1 2">
    <name type="scientific">Symbiodinium necroappetens</name>
    <dbReference type="NCBI Taxonomy" id="1628268"/>
    <lineage>
        <taxon>Eukaryota</taxon>
        <taxon>Sar</taxon>
        <taxon>Alveolata</taxon>
        <taxon>Dinophyceae</taxon>
        <taxon>Suessiales</taxon>
        <taxon>Symbiodiniaceae</taxon>
        <taxon>Symbiodinium</taxon>
    </lineage>
</organism>
<dbReference type="EMBL" id="CAJNJA010022462">
    <property type="protein sequence ID" value="CAE7493568.1"/>
    <property type="molecule type" value="Genomic_DNA"/>
</dbReference>
<keyword evidence="2" id="KW-1185">Reference proteome</keyword>
<feature type="non-terminal residue" evidence="1">
    <location>
        <position position="198"/>
    </location>
</feature>
<comment type="caution">
    <text evidence="1">The sequence shown here is derived from an EMBL/GenBank/DDBJ whole genome shotgun (WGS) entry which is preliminary data.</text>
</comment>
<dbReference type="InterPro" id="IPR029061">
    <property type="entry name" value="THDP-binding"/>
</dbReference>
<evidence type="ECO:0000313" key="2">
    <source>
        <dbReference type="Proteomes" id="UP000601435"/>
    </source>
</evidence>